<evidence type="ECO:0000256" key="5">
    <source>
        <dbReference type="ARBA" id="ARBA00022840"/>
    </source>
</evidence>
<dbReference type="FunFam" id="3.30.420.40:FF:000004">
    <property type="entry name" value="Molecular chaperone DnaK"/>
    <property type="match status" value="1"/>
</dbReference>
<dbReference type="InterPro" id="IPR029048">
    <property type="entry name" value="HSP70_C_sf"/>
</dbReference>
<evidence type="ECO:0000313" key="10">
    <source>
        <dbReference type="EMBL" id="MBD2149392.1"/>
    </source>
</evidence>
<evidence type="ECO:0000256" key="6">
    <source>
        <dbReference type="ARBA" id="ARBA00023016"/>
    </source>
</evidence>
<dbReference type="Gene3D" id="1.20.1270.10">
    <property type="match status" value="1"/>
</dbReference>
<dbReference type="InterPro" id="IPR012725">
    <property type="entry name" value="Chaperone_DnaK"/>
</dbReference>
<dbReference type="NCBIfam" id="NF001413">
    <property type="entry name" value="PRK00290.1"/>
    <property type="match status" value="1"/>
</dbReference>
<organism evidence="10 11">
    <name type="scientific">Pseudanabaena cinerea FACHB-1277</name>
    <dbReference type="NCBI Taxonomy" id="2949581"/>
    <lineage>
        <taxon>Bacteria</taxon>
        <taxon>Bacillati</taxon>
        <taxon>Cyanobacteriota</taxon>
        <taxon>Cyanophyceae</taxon>
        <taxon>Pseudanabaenales</taxon>
        <taxon>Pseudanabaenaceae</taxon>
        <taxon>Pseudanabaena</taxon>
        <taxon>Pseudanabaena cinerea</taxon>
    </lineage>
</organism>
<dbReference type="Proteomes" id="UP000631421">
    <property type="component" value="Unassembled WGS sequence"/>
</dbReference>
<dbReference type="NCBIfam" id="TIGR02350">
    <property type="entry name" value="prok_dnaK"/>
    <property type="match status" value="1"/>
</dbReference>
<evidence type="ECO:0000256" key="4">
    <source>
        <dbReference type="ARBA" id="ARBA00022741"/>
    </source>
</evidence>
<dbReference type="PROSITE" id="PS00329">
    <property type="entry name" value="HSP70_2"/>
    <property type="match status" value="1"/>
</dbReference>
<dbReference type="HAMAP" id="MF_00332">
    <property type="entry name" value="DnaK"/>
    <property type="match status" value="1"/>
</dbReference>
<dbReference type="AlphaFoldDB" id="A0A926Z5A0"/>
<dbReference type="NCBIfam" id="NF009946">
    <property type="entry name" value="PRK13410.1"/>
    <property type="match status" value="1"/>
</dbReference>
<accession>A0A926Z5A0</accession>
<evidence type="ECO:0000256" key="8">
    <source>
        <dbReference type="HAMAP-Rule" id="MF_00332"/>
    </source>
</evidence>
<dbReference type="PRINTS" id="PR00301">
    <property type="entry name" value="HEATSHOCK70"/>
</dbReference>
<reference evidence="10" key="2">
    <citation type="submission" date="2020-08" db="EMBL/GenBank/DDBJ databases">
        <authorList>
            <person name="Chen M."/>
            <person name="Teng W."/>
            <person name="Zhao L."/>
            <person name="Hu C."/>
            <person name="Zhou Y."/>
            <person name="Han B."/>
            <person name="Song L."/>
            <person name="Shu W."/>
        </authorList>
    </citation>
    <scope>NUCLEOTIDE SEQUENCE</scope>
    <source>
        <strain evidence="10">FACHB-1277</strain>
    </source>
</reference>
<dbReference type="PROSITE" id="PS00297">
    <property type="entry name" value="HSP70_1"/>
    <property type="match status" value="1"/>
</dbReference>
<dbReference type="PANTHER" id="PTHR19375">
    <property type="entry name" value="HEAT SHOCK PROTEIN 70KDA"/>
    <property type="match status" value="1"/>
</dbReference>
<dbReference type="GO" id="GO:0140662">
    <property type="term" value="F:ATP-dependent protein folding chaperone"/>
    <property type="evidence" value="ECO:0007669"/>
    <property type="project" value="InterPro"/>
</dbReference>
<dbReference type="Gene3D" id="2.60.34.10">
    <property type="entry name" value="Substrate Binding Domain Of DNAk, Chain A, domain 1"/>
    <property type="match status" value="1"/>
</dbReference>
<keyword evidence="6 8" id="KW-0346">Stress response</keyword>
<evidence type="ECO:0000256" key="3">
    <source>
        <dbReference type="ARBA" id="ARBA00022553"/>
    </source>
</evidence>
<reference evidence="10" key="1">
    <citation type="journal article" date="2015" name="ISME J.">
        <title>Draft Genome Sequence of Streptomyces incarnatus NRRL8089, which Produces the Nucleoside Antibiotic Sinefungin.</title>
        <authorList>
            <person name="Oshima K."/>
            <person name="Hattori M."/>
            <person name="Shimizu H."/>
            <person name="Fukuda K."/>
            <person name="Nemoto M."/>
            <person name="Inagaki K."/>
            <person name="Tamura T."/>
        </authorList>
    </citation>
    <scope>NUCLEOTIDE SEQUENCE</scope>
    <source>
        <strain evidence="10">FACHB-1277</strain>
    </source>
</reference>
<dbReference type="CDD" id="cd10234">
    <property type="entry name" value="ASKHA_NBD_HSP70_DnaK-like"/>
    <property type="match status" value="1"/>
</dbReference>
<comment type="induction">
    <text evidence="8">By stress conditions e.g. heat shock.</text>
</comment>
<dbReference type="InterPro" id="IPR043129">
    <property type="entry name" value="ATPase_NBD"/>
</dbReference>
<evidence type="ECO:0000256" key="7">
    <source>
        <dbReference type="ARBA" id="ARBA00023186"/>
    </source>
</evidence>
<evidence type="ECO:0000256" key="2">
    <source>
        <dbReference type="ARBA" id="ARBA00007381"/>
    </source>
</evidence>
<keyword evidence="5 8" id="KW-0067">ATP-binding</keyword>
<protein>
    <recommendedName>
        <fullName evidence="8">Chaperone protein DnaK</fullName>
    </recommendedName>
    <alternativeName>
        <fullName evidence="8">HSP70</fullName>
    </alternativeName>
    <alternativeName>
        <fullName evidence="8">Heat shock 70 kDa protein</fullName>
    </alternativeName>
    <alternativeName>
        <fullName evidence="8">Heat shock protein 70</fullName>
    </alternativeName>
</protein>
<evidence type="ECO:0000256" key="1">
    <source>
        <dbReference type="ARBA" id="ARBA00002290"/>
    </source>
</evidence>
<keyword evidence="4 8" id="KW-0547">Nucleotide-binding</keyword>
<dbReference type="NCBIfam" id="NF003520">
    <property type="entry name" value="PRK05183.1"/>
    <property type="match status" value="1"/>
</dbReference>
<dbReference type="Gene3D" id="3.30.420.40">
    <property type="match status" value="2"/>
</dbReference>
<dbReference type="SUPFAM" id="SSF100920">
    <property type="entry name" value="Heat shock protein 70kD (HSP70), peptide-binding domain"/>
    <property type="match status" value="1"/>
</dbReference>
<dbReference type="RefSeq" id="WP_190349762.1">
    <property type="nucleotide sequence ID" value="NZ_JACJPY010000008.1"/>
</dbReference>
<comment type="caution">
    <text evidence="10">The sequence shown here is derived from an EMBL/GenBank/DDBJ whole genome shotgun (WGS) entry which is preliminary data.</text>
</comment>
<dbReference type="InterPro" id="IPR013126">
    <property type="entry name" value="Hsp_70_fam"/>
</dbReference>
<dbReference type="InterPro" id="IPR018181">
    <property type="entry name" value="Heat_shock_70_CS"/>
</dbReference>
<comment type="similarity">
    <text evidence="2 8 9">Belongs to the heat shock protein 70 family.</text>
</comment>
<gene>
    <name evidence="8 10" type="primary">dnaK</name>
    <name evidence="10" type="ORF">H6F44_04520</name>
</gene>
<dbReference type="EMBL" id="JACJPY010000008">
    <property type="protein sequence ID" value="MBD2149392.1"/>
    <property type="molecule type" value="Genomic_DNA"/>
</dbReference>
<dbReference type="FunFam" id="3.90.640.10:FF:000003">
    <property type="entry name" value="Molecular chaperone DnaK"/>
    <property type="match status" value="1"/>
</dbReference>
<comment type="function">
    <text evidence="1 8">Acts as a chaperone.</text>
</comment>
<dbReference type="FunFam" id="2.60.34.10:FF:000014">
    <property type="entry name" value="Chaperone protein DnaK HSP70"/>
    <property type="match status" value="1"/>
</dbReference>
<keyword evidence="3 8" id="KW-0597">Phosphoprotein</keyword>
<dbReference type="SUPFAM" id="SSF53067">
    <property type="entry name" value="Actin-like ATPase domain"/>
    <property type="match status" value="2"/>
</dbReference>
<dbReference type="Gene3D" id="3.90.640.10">
    <property type="entry name" value="Actin, Chain A, domain 4"/>
    <property type="match status" value="1"/>
</dbReference>
<dbReference type="Pfam" id="PF00012">
    <property type="entry name" value="HSP70"/>
    <property type="match status" value="1"/>
</dbReference>
<sequence>MGKIVGIDLGTTNSVVAVMEGGKPVVIANSEGSRTTPSVVSFTKDGEKLVGQMARRQAVLNPDNTFYSVKRFIGRKHSELSQETKRVPYTVRRDEQGNIKIKSPRLEKDFAPEEISAMVIRKLVDEASRYLGEPVTGAVITVPAYFNDSQRQATKDAGRIAGIEVKRILNEPTAASLAYGLDKKSNKKILVFDLGGGTFDVSVLEVSDGLFEVKATTGDTQLGGDDFDRQIVDYLAEEFLKAEGVDLRKERQALQRLTEAAEKAKIELSTVGVTEINLPFITATVEGPLHLETTLKRSQFERLSADLLERLQIPLDRVLRDAQINPRQIDEVVLVGGSTRIPAVQEMVERAIGKPPSQSVNPDEVVAIGAVIQAAILSGEIKDVLLLDVTPLSLGVETSGGVVKRLIPRNTTIPCRKMELFTTAEDNQTSVEIHIVQGERDLAEYNKSLGRFKLSGLDPQPRGIAQVDVTFDLNTDGILAVTASDRRTGVERRVTIKGASTLDEKEVQRMINEANQYAERDRTKRDRIEKLNRADNLAVGAERQLKELALNYGYKLTYERRKQIEGAIKKLKDAISKEDDALIDRAQSELQEALYALSSELYAEDDEYFDDEDDDLFGGILESIGSFASRNKRKKDEDDRRRPNIKVSYDDDDEWL</sequence>
<dbReference type="GO" id="GO:0051082">
    <property type="term" value="F:unfolded protein binding"/>
    <property type="evidence" value="ECO:0007669"/>
    <property type="project" value="InterPro"/>
</dbReference>
<dbReference type="PROSITE" id="PS01036">
    <property type="entry name" value="HSP70_3"/>
    <property type="match status" value="1"/>
</dbReference>
<feature type="modified residue" description="Phosphothreonine; by autocatalysis" evidence="8">
    <location>
        <position position="198"/>
    </location>
</feature>
<keyword evidence="7 8" id="KW-0143">Chaperone</keyword>
<name>A0A926Z5A0_9CYAN</name>
<keyword evidence="11" id="KW-1185">Reference proteome</keyword>
<evidence type="ECO:0000313" key="11">
    <source>
        <dbReference type="Proteomes" id="UP000631421"/>
    </source>
</evidence>
<evidence type="ECO:0000256" key="9">
    <source>
        <dbReference type="RuleBase" id="RU003322"/>
    </source>
</evidence>
<proteinExistence type="evidence at transcript level"/>
<dbReference type="GO" id="GO:0005524">
    <property type="term" value="F:ATP binding"/>
    <property type="evidence" value="ECO:0007669"/>
    <property type="project" value="UniProtKB-UniRule"/>
</dbReference>
<dbReference type="InterPro" id="IPR029047">
    <property type="entry name" value="HSP70_peptide-bd_sf"/>
</dbReference>